<evidence type="ECO:0000313" key="3">
    <source>
        <dbReference type="Proteomes" id="UP000235371"/>
    </source>
</evidence>
<accession>A0A2J6TFN5</accession>
<dbReference type="PANTHER" id="PTHR24148">
    <property type="entry name" value="ANKYRIN REPEAT DOMAIN-CONTAINING PROTEIN 39 HOMOLOG-RELATED"/>
    <property type="match status" value="1"/>
</dbReference>
<sequence length="202" mass="22879">MAADDADQYEYSQLNGPDAIRLIHLQPCKDLEAGIECSLKDATLAEYRDDICDHYIAISYVWGDQNDTRTISVDGKRLQITASLDSALRHVRDHRRVLRVWADGVCINQKDVHERNRQVPLMGDIYSIAQHTIIFLGLSSPQCDSVLQSIATGSQPPVQSEESLGISSQEIPTRQFETIVEDEILSRPWFTRVWILQELVLS</sequence>
<feature type="domain" description="Heterokaryon incompatibility" evidence="1">
    <location>
        <begin position="55"/>
        <end position="198"/>
    </location>
</feature>
<dbReference type="STRING" id="1095630.A0A2J6TFN5"/>
<evidence type="ECO:0000313" key="2">
    <source>
        <dbReference type="EMBL" id="PMD61834.1"/>
    </source>
</evidence>
<proteinExistence type="predicted"/>
<evidence type="ECO:0000259" key="1">
    <source>
        <dbReference type="Pfam" id="PF06985"/>
    </source>
</evidence>
<dbReference type="PANTHER" id="PTHR24148:SF73">
    <property type="entry name" value="HET DOMAIN PROTEIN (AFU_ORTHOLOGUE AFUA_8G01020)"/>
    <property type="match status" value="1"/>
</dbReference>
<keyword evidence="3" id="KW-1185">Reference proteome</keyword>
<dbReference type="Proteomes" id="UP000235371">
    <property type="component" value="Unassembled WGS sequence"/>
</dbReference>
<reference evidence="2 3" key="1">
    <citation type="submission" date="2016-04" db="EMBL/GenBank/DDBJ databases">
        <title>A degradative enzymes factory behind the ericoid mycorrhizal symbiosis.</title>
        <authorList>
            <consortium name="DOE Joint Genome Institute"/>
            <person name="Martino E."/>
            <person name="Morin E."/>
            <person name="Grelet G."/>
            <person name="Kuo A."/>
            <person name="Kohler A."/>
            <person name="Daghino S."/>
            <person name="Barry K."/>
            <person name="Choi C."/>
            <person name="Cichocki N."/>
            <person name="Clum A."/>
            <person name="Copeland A."/>
            <person name="Hainaut M."/>
            <person name="Haridas S."/>
            <person name="Labutti K."/>
            <person name="Lindquist E."/>
            <person name="Lipzen A."/>
            <person name="Khouja H.-R."/>
            <person name="Murat C."/>
            <person name="Ohm R."/>
            <person name="Olson A."/>
            <person name="Spatafora J."/>
            <person name="Veneault-Fourrey C."/>
            <person name="Henrissat B."/>
            <person name="Grigoriev I."/>
            <person name="Martin F."/>
            <person name="Perotto S."/>
        </authorList>
    </citation>
    <scope>NUCLEOTIDE SEQUENCE [LARGE SCALE GENOMIC DNA]</scope>
    <source>
        <strain evidence="2 3">E</strain>
    </source>
</reference>
<dbReference type="InterPro" id="IPR010730">
    <property type="entry name" value="HET"/>
</dbReference>
<feature type="non-terminal residue" evidence="2">
    <location>
        <position position="202"/>
    </location>
</feature>
<dbReference type="OrthoDB" id="2157530at2759"/>
<dbReference type="EMBL" id="KZ613786">
    <property type="protein sequence ID" value="PMD61834.1"/>
    <property type="molecule type" value="Genomic_DNA"/>
</dbReference>
<protein>
    <submittedName>
        <fullName evidence="2">HET-domain-containing protein</fullName>
    </submittedName>
</protein>
<dbReference type="RefSeq" id="XP_024738738.1">
    <property type="nucleotide sequence ID" value="XM_024874584.1"/>
</dbReference>
<dbReference type="InterPro" id="IPR052895">
    <property type="entry name" value="HetReg/Transcr_Mod"/>
</dbReference>
<dbReference type="InParanoid" id="A0A2J6TFN5"/>
<dbReference type="AlphaFoldDB" id="A0A2J6TFN5"/>
<dbReference type="GeneID" id="36582664"/>
<dbReference type="Pfam" id="PF06985">
    <property type="entry name" value="HET"/>
    <property type="match status" value="1"/>
</dbReference>
<organism evidence="2 3">
    <name type="scientific">Hyaloscypha bicolor E</name>
    <dbReference type="NCBI Taxonomy" id="1095630"/>
    <lineage>
        <taxon>Eukaryota</taxon>
        <taxon>Fungi</taxon>
        <taxon>Dikarya</taxon>
        <taxon>Ascomycota</taxon>
        <taxon>Pezizomycotina</taxon>
        <taxon>Leotiomycetes</taxon>
        <taxon>Helotiales</taxon>
        <taxon>Hyaloscyphaceae</taxon>
        <taxon>Hyaloscypha</taxon>
        <taxon>Hyaloscypha bicolor</taxon>
    </lineage>
</organism>
<name>A0A2J6TFN5_9HELO</name>
<gene>
    <name evidence="2" type="ORF">K444DRAFT_526881</name>
</gene>